<dbReference type="GO" id="GO:0003677">
    <property type="term" value="F:DNA binding"/>
    <property type="evidence" value="ECO:0007669"/>
    <property type="project" value="InterPro"/>
</dbReference>
<dbReference type="SUPFAM" id="SSF48452">
    <property type="entry name" value="TPR-like"/>
    <property type="match status" value="1"/>
</dbReference>
<organism evidence="4 5">
    <name type="scientific">Actinoplanes friuliensis DSM 7358</name>
    <dbReference type="NCBI Taxonomy" id="1246995"/>
    <lineage>
        <taxon>Bacteria</taxon>
        <taxon>Bacillati</taxon>
        <taxon>Actinomycetota</taxon>
        <taxon>Actinomycetes</taxon>
        <taxon>Micromonosporales</taxon>
        <taxon>Micromonosporaceae</taxon>
        <taxon>Actinoplanes</taxon>
    </lineage>
</organism>
<evidence type="ECO:0000259" key="3">
    <source>
        <dbReference type="PROSITE" id="PS50043"/>
    </source>
</evidence>
<dbReference type="KEGG" id="afs:AFR_33595"/>
<keyword evidence="5" id="KW-1185">Reference proteome</keyword>
<evidence type="ECO:0000256" key="1">
    <source>
        <dbReference type="ARBA" id="ARBA00022741"/>
    </source>
</evidence>
<dbReference type="InterPro" id="IPR016032">
    <property type="entry name" value="Sig_transdc_resp-reg_C-effctor"/>
</dbReference>
<dbReference type="EMBL" id="CP006272">
    <property type="protein sequence ID" value="AGZ44977.1"/>
    <property type="molecule type" value="Genomic_DNA"/>
</dbReference>
<evidence type="ECO:0000256" key="2">
    <source>
        <dbReference type="ARBA" id="ARBA00022840"/>
    </source>
</evidence>
<keyword evidence="2" id="KW-0067">ATP-binding</keyword>
<dbReference type="Pfam" id="PF13191">
    <property type="entry name" value="AAA_16"/>
    <property type="match status" value="1"/>
</dbReference>
<dbReference type="PATRIC" id="fig|1246995.3.peg.6799"/>
<dbReference type="InterPro" id="IPR011990">
    <property type="entry name" value="TPR-like_helical_dom_sf"/>
</dbReference>
<dbReference type="GO" id="GO:0005737">
    <property type="term" value="C:cytoplasm"/>
    <property type="evidence" value="ECO:0007669"/>
    <property type="project" value="TreeGrafter"/>
</dbReference>
<gene>
    <name evidence="4" type="ORF">AFR_33595</name>
</gene>
<dbReference type="STRING" id="1246995.AFR_33595"/>
<dbReference type="PANTHER" id="PTHR16305">
    <property type="entry name" value="TESTICULAR SOLUBLE ADENYLYL CYCLASE"/>
    <property type="match status" value="1"/>
</dbReference>
<dbReference type="OrthoDB" id="5378762at2"/>
<dbReference type="Proteomes" id="UP000017746">
    <property type="component" value="Chromosome"/>
</dbReference>
<name>U5W7I8_9ACTN</name>
<dbReference type="InterPro" id="IPR027417">
    <property type="entry name" value="P-loop_NTPase"/>
</dbReference>
<dbReference type="Gene3D" id="1.10.10.10">
    <property type="entry name" value="Winged helix-like DNA-binding domain superfamily/Winged helix DNA-binding domain"/>
    <property type="match status" value="1"/>
</dbReference>
<dbReference type="PRINTS" id="PR00038">
    <property type="entry name" value="HTHLUXR"/>
</dbReference>
<dbReference type="PROSITE" id="PS50043">
    <property type="entry name" value="HTH_LUXR_2"/>
    <property type="match status" value="1"/>
</dbReference>
<dbReference type="GO" id="GO:0004016">
    <property type="term" value="F:adenylate cyclase activity"/>
    <property type="evidence" value="ECO:0007669"/>
    <property type="project" value="TreeGrafter"/>
</dbReference>
<dbReference type="InterPro" id="IPR036388">
    <property type="entry name" value="WH-like_DNA-bd_sf"/>
</dbReference>
<dbReference type="HOGENOM" id="CLU_006850_0_2_11"/>
<dbReference type="GO" id="GO:0006355">
    <property type="term" value="P:regulation of DNA-templated transcription"/>
    <property type="evidence" value="ECO:0007669"/>
    <property type="project" value="InterPro"/>
</dbReference>
<keyword evidence="1" id="KW-0547">Nucleotide-binding</keyword>
<feature type="domain" description="HTH luxR-type" evidence="3">
    <location>
        <begin position="851"/>
        <end position="916"/>
    </location>
</feature>
<protein>
    <submittedName>
        <fullName evidence="4">Fimbriae Z protein</fullName>
    </submittedName>
</protein>
<dbReference type="GO" id="GO:0005524">
    <property type="term" value="F:ATP binding"/>
    <property type="evidence" value="ECO:0007669"/>
    <property type="project" value="UniProtKB-KW"/>
</dbReference>
<evidence type="ECO:0000313" key="4">
    <source>
        <dbReference type="EMBL" id="AGZ44977.1"/>
    </source>
</evidence>
<dbReference type="PANTHER" id="PTHR16305:SF35">
    <property type="entry name" value="TRANSCRIPTIONAL ACTIVATOR DOMAIN"/>
    <property type="match status" value="1"/>
</dbReference>
<dbReference type="RefSeq" id="WP_023561314.1">
    <property type="nucleotide sequence ID" value="NC_022657.1"/>
</dbReference>
<dbReference type="InterPro" id="IPR041664">
    <property type="entry name" value="AAA_16"/>
</dbReference>
<evidence type="ECO:0000313" key="5">
    <source>
        <dbReference type="Proteomes" id="UP000017746"/>
    </source>
</evidence>
<dbReference type="Gene3D" id="1.25.40.10">
    <property type="entry name" value="Tetratricopeptide repeat domain"/>
    <property type="match status" value="2"/>
</dbReference>
<proteinExistence type="predicted"/>
<reference evidence="4 5" key="1">
    <citation type="journal article" date="2014" name="J. Biotechnol.">
        <title>Complete genome sequence of the actinobacterium Actinoplanes friuliensis HAG 010964, producer of the lipopeptide antibiotic friulimycin.</title>
        <authorList>
            <person name="Ruckert C."/>
            <person name="Szczepanowski R."/>
            <person name="Albersmeier A."/>
            <person name="Goesmann A."/>
            <person name="Fischer N."/>
            <person name="Steinkamper A."/>
            <person name="Puhler A."/>
            <person name="Biener R."/>
            <person name="Schwartz D."/>
            <person name="Kalinowski J."/>
        </authorList>
    </citation>
    <scope>NUCLEOTIDE SEQUENCE [LARGE SCALE GENOMIC DNA]</scope>
    <source>
        <strain evidence="4 5">DSM 7358</strain>
    </source>
</reference>
<dbReference type="CDD" id="cd06170">
    <property type="entry name" value="LuxR_C_like"/>
    <property type="match status" value="1"/>
</dbReference>
<dbReference type="SUPFAM" id="SSF52540">
    <property type="entry name" value="P-loop containing nucleoside triphosphate hydrolases"/>
    <property type="match status" value="1"/>
</dbReference>
<dbReference type="SMART" id="SM00421">
    <property type="entry name" value="HTH_LUXR"/>
    <property type="match status" value="1"/>
</dbReference>
<dbReference type="eggNOG" id="COG2909">
    <property type="taxonomic scope" value="Bacteria"/>
</dbReference>
<dbReference type="AlphaFoldDB" id="U5W7I8"/>
<dbReference type="Pfam" id="PF00196">
    <property type="entry name" value="GerE"/>
    <property type="match status" value="1"/>
</dbReference>
<dbReference type="InterPro" id="IPR000792">
    <property type="entry name" value="Tscrpt_reg_LuxR_C"/>
</dbReference>
<dbReference type="SUPFAM" id="SSF46894">
    <property type="entry name" value="C-terminal effector domain of the bipartite response regulators"/>
    <property type="match status" value="1"/>
</dbReference>
<sequence>MRAPSPVLVGRDDLLALADRRLDAAASGRGGLLFLAGEAGIGKTRLLAAISARAAARGFTVAGAGAFPSDADVAGALIADALSLFGTRTAELLRRAYDGDSHRQRRLLVTDLADALAEIGAGPEPLLLTLEDLHWADDLTCEALARLARRLPALPMLVVGTYRSDELYPRVPIREWRTRLLNQRHAEEARLSRLGPEDTAVLAAAISDAVLPGAVTGAIFARSDGIPLHVEEFLATVGDATGLPETLAEAVLSRAAALSAPARDLAGAASVIGRSFDVDLLTAITGDSPHLVDDGLRELAERFFVSPHPNKITYDFRHALIRDALLADLPPHHRRDLHARAAGAAIAAGLPGAFVSDQFEQAGRPADAYTYALAAAGEAVEMSAHREAVELYRRSLRTVPVATPASTRAGLLTRYAAELAAVDENTEAVETLLRAYRMRLDLGDDLSAAALVPDLVAARHLLGAGLDERLRLLREGLALIEARSDEPAQEIRAGLHAALAAAYMLDRRLEEATEVGVLAEAFSVEDCDHQLRCHLGGTLGSILVFGGRMHEGWQMLENAVTRARRTGLEAEAARGYRMLGSSASVLVEYDLAREWLGAGIEYAESVERFNDRHYMTAHLAHVDWAEGSWPAAHAGAAHALADGQGITTRITALHVLGFVALGRGEWDSAERSLTEAAALGAAMGELQRVSPAWWGLASVAQLRGDSTAAIAWCERGYAASAKVRDAAYLFPYVVTGVRAYLAAQDLTGARDWLARTSALLRDRAIPGTLGAIDHGAGLVLLHEGQTGKARVALSEAAAFWDGRRRFWEGTQALLDQARCATRSRRPADAFSTLAASRMVSAGAAALSTTPPSPTGTLLTSREAEVARLVSEGLTNREIAAALTISPKTAAAHIEHILTKLGASRRAQIATWAALSTERGTSNGL</sequence>
<accession>U5W7I8</accession>